<evidence type="ECO:0000313" key="2">
    <source>
        <dbReference type="Proteomes" id="UP000010988"/>
    </source>
</evidence>
<protein>
    <submittedName>
        <fullName evidence="1">Uncharacterized protein</fullName>
    </submittedName>
</protein>
<accession>L7KPE8</accession>
<evidence type="ECO:0000313" key="1">
    <source>
        <dbReference type="EMBL" id="GAC49573.1"/>
    </source>
</evidence>
<sequence length="63" mass="6601">MQRADECLDVGAAHGVPLPVPLRLHVDLVEAKCVLIDDAIDAAIARPAKSGCLLFGAAVSHRN</sequence>
<reference evidence="1 2" key="1">
    <citation type="submission" date="2012-12" db="EMBL/GenBank/DDBJ databases">
        <title>Whole genome shotgun sequence of Gordonia aichiensis NBRC 108223.</title>
        <authorList>
            <person name="Isaki-Nakamura S."/>
            <person name="Hosoyama A."/>
            <person name="Tsuchikane K."/>
            <person name="Ando Y."/>
            <person name="Baba S."/>
            <person name="Ohji S."/>
            <person name="Hamada M."/>
            <person name="Tamura T."/>
            <person name="Yamazoe A."/>
            <person name="Yamazaki S."/>
            <person name="Fujita N."/>
        </authorList>
    </citation>
    <scope>NUCLEOTIDE SEQUENCE [LARGE SCALE GENOMIC DNA]</scope>
    <source>
        <strain evidence="1 2">NBRC 108223</strain>
    </source>
</reference>
<proteinExistence type="predicted"/>
<organism evidence="1 2">
    <name type="scientific">Gordonia aichiensis NBRC 108223</name>
    <dbReference type="NCBI Taxonomy" id="1220583"/>
    <lineage>
        <taxon>Bacteria</taxon>
        <taxon>Bacillati</taxon>
        <taxon>Actinomycetota</taxon>
        <taxon>Actinomycetes</taxon>
        <taxon>Mycobacteriales</taxon>
        <taxon>Gordoniaceae</taxon>
        <taxon>Gordonia</taxon>
    </lineage>
</organism>
<dbReference type="STRING" id="1220583.GOACH_15_00650"/>
<comment type="caution">
    <text evidence="1">The sequence shown here is derived from an EMBL/GenBank/DDBJ whole genome shotgun (WGS) entry which is preliminary data.</text>
</comment>
<dbReference type="EMBL" id="BANR01000015">
    <property type="protein sequence ID" value="GAC49573.1"/>
    <property type="molecule type" value="Genomic_DNA"/>
</dbReference>
<dbReference type="AlphaFoldDB" id="L7KPE8"/>
<keyword evidence="2" id="KW-1185">Reference proteome</keyword>
<gene>
    <name evidence="1" type="ORF">GOACH_15_00650</name>
</gene>
<name>L7KPE8_9ACTN</name>
<dbReference type="Proteomes" id="UP000010988">
    <property type="component" value="Unassembled WGS sequence"/>
</dbReference>